<keyword evidence="3" id="KW-1185">Reference proteome</keyword>
<dbReference type="AlphaFoldDB" id="A0A7W7Y7W2"/>
<reference evidence="2 3" key="1">
    <citation type="submission" date="2020-08" db="EMBL/GenBank/DDBJ databases">
        <title>Genomic Encyclopedia of Type Strains, Phase IV (KMG-IV): sequencing the most valuable type-strain genomes for metagenomic binning, comparative biology and taxonomic classification.</title>
        <authorList>
            <person name="Goeker M."/>
        </authorList>
    </citation>
    <scope>NUCLEOTIDE SEQUENCE [LARGE SCALE GENOMIC DNA]</scope>
    <source>
        <strain evidence="2 3">DSM 12252</strain>
    </source>
</reference>
<keyword evidence="1" id="KW-1133">Transmembrane helix</keyword>
<dbReference type="RefSeq" id="WP_184338185.1">
    <property type="nucleotide sequence ID" value="NZ_JACHIG010000001.1"/>
</dbReference>
<keyword evidence="1" id="KW-0812">Transmembrane</keyword>
<protein>
    <submittedName>
        <fullName evidence="2">Uncharacterized protein</fullName>
    </submittedName>
</protein>
<dbReference type="Proteomes" id="UP000590740">
    <property type="component" value="Unassembled WGS sequence"/>
</dbReference>
<comment type="caution">
    <text evidence="2">The sequence shown here is derived from an EMBL/GenBank/DDBJ whole genome shotgun (WGS) entry which is preliminary data.</text>
</comment>
<feature type="transmembrane region" description="Helical" evidence="1">
    <location>
        <begin position="54"/>
        <end position="71"/>
    </location>
</feature>
<keyword evidence="1" id="KW-0472">Membrane</keyword>
<organism evidence="2 3">
    <name type="scientific">Prosthecobacter vanneervenii</name>
    <dbReference type="NCBI Taxonomy" id="48466"/>
    <lineage>
        <taxon>Bacteria</taxon>
        <taxon>Pseudomonadati</taxon>
        <taxon>Verrucomicrobiota</taxon>
        <taxon>Verrucomicrobiia</taxon>
        <taxon>Verrucomicrobiales</taxon>
        <taxon>Verrucomicrobiaceae</taxon>
        <taxon>Prosthecobacter</taxon>
    </lineage>
</organism>
<dbReference type="EMBL" id="JACHIG010000001">
    <property type="protein sequence ID" value="MBB5031253.1"/>
    <property type="molecule type" value="Genomic_DNA"/>
</dbReference>
<evidence type="ECO:0000313" key="3">
    <source>
        <dbReference type="Proteomes" id="UP000590740"/>
    </source>
</evidence>
<name>A0A7W7Y7W2_9BACT</name>
<proteinExistence type="predicted"/>
<evidence type="ECO:0000313" key="2">
    <source>
        <dbReference type="EMBL" id="MBB5031253.1"/>
    </source>
</evidence>
<evidence type="ECO:0000256" key="1">
    <source>
        <dbReference type="SAM" id="Phobius"/>
    </source>
</evidence>
<gene>
    <name evidence="2" type="ORF">HNQ65_000807</name>
</gene>
<accession>A0A7W7Y7W2</accession>
<feature type="transmembrane region" description="Helical" evidence="1">
    <location>
        <begin position="28"/>
        <end position="47"/>
    </location>
</feature>
<sequence length="95" mass="10534">MPAALALVLGAGTWWLWPADSDLWRKVIAVFLSTALAFQVAVALRATGRAAVQAWLECGAFLLVQGAFLHLPSALGWLLLLTGWCWRFLVRNLWK</sequence>